<feature type="compositionally biased region" description="Basic and acidic residues" evidence="1">
    <location>
        <begin position="9"/>
        <end position="22"/>
    </location>
</feature>
<gene>
    <name evidence="2" type="ORF">HAX54_015881</name>
</gene>
<name>A0ABS8UI44_DATST</name>
<feature type="region of interest" description="Disordered" evidence="1">
    <location>
        <begin position="1"/>
        <end position="36"/>
    </location>
</feature>
<sequence length="161" mass="17941">MVPLTESGVKSKEKDELKHSYAEKLQAPPNPNTRLNNHHQAGTEVKVRYSTHNGVPAVIFKANNYYGVMAEECKHTLVGKFLRSRPQIEKIRSKFAEKITIRGKGKALASSSSKGKGKEKAAPPHANTKKAIIFCVLNMQEYYVICQGRSITVEKRFDLAG</sequence>
<evidence type="ECO:0000313" key="3">
    <source>
        <dbReference type="Proteomes" id="UP000823775"/>
    </source>
</evidence>
<dbReference type="EMBL" id="JACEIK010002019">
    <property type="protein sequence ID" value="MCD9558494.1"/>
    <property type="molecule type" value="Genomic_DNA"/>
</dbReference>
<dbReference type="Proteomes" id="UP000823775">
    <property type="component" value="Unassembled WGS sequence"/>
</dbReference>
<keyword evidence="3" id="KW-1185">Reference proteome</keyword>
<comment type="caution">
    <text evidence="2">The sequence shown here is derived from an EMBL/GenBank/DDBJ whole genome shotgun (WGS) entry which is preliminary data.</text>
</comment>
<proteinExistence type="predicted"/>
<organism evidence="2 3">
    <name type="scientific">Datura stramonium</name>
    <name type="common">Jimsonweed</name>
    <name type="synonym">Common thornapple</name>
    <dbReference type="NCBI Taxonomy" id="4076"/>
    <lineage>
        <taxon>Eukaryota</taxon>
        <taxon>Viridiplantae</taxon>
        <taxon>Streptophyta</taxon>
        <taxon>Embryophyta</taxon>
        <taxon>Tracheophyta</taxon>
        <taxon>Spermatophyta</taxon>
        <taxon>Magnoliopsida</taxon>
        <taxon>eudicotyledons</taxon>
        <taxon>Gunneridae</taxon>
        <taxon>Pentapetalae</taxon>
        <taxon>asterids</taxon>
        <taxon>lamiids</taxon>
        <taxon>Solanales</taxon>
        <taxon>Solanaceae</taxon>
        <taxon>Solanoideae</taxon>
        <taxon>Datureae</taxon>
        <taxon>Datura</taxon>
    </lineage>
</organism>
<reference evidence="2 3" key="1">
    <citation type="journal article" date="2021" name="BMC Genomics">
        <title>Datura genome reveals duplications of psychoactive alkaloid biosynthetic genes and high mutation rate following tissue culture.</title>
        <authorList>
            <person name="Rajewski A."/>
            <person name="Carter-House D."/>
            <person name="Stajich J."/>
            <person name="Litt A."/>
        </authorList>
    </citation>
    <scope>NUCLEOTIDE SEQUENCE [LARGE SCALE GENOMIC DNA]</scope>
    <source>
        <strain evidence="2">AR-01</strain>
    </source>
</reference>
<evidence type="ECO:0000256" key="1">
    <source>
        <dbReference type="SAM" id="MobiDB-lite"/>
    </source>
</evidence>
<accession>A0ABS8UI44</accession>
<protein>
    <submittedName>
        <fullName evidence="2">Uncharacterized protein</fullName>
    </submittedName>
</protein>
<evidence type="ECO:0000313" key="2">
    <source>
        <dbReference type="EMBL" id="MCD9558494.1"/>
    </source>
</evidence>